<evidence type="ECO:0000256" key="11">
    <source>
        <dbReference type="RuleBase" id="RU000405"/>
    </source>
</evidence>
<keyword evidence="4 15" id="KW-0812">Transmembrane</keyword>
<feature type="domain" description="Guanylate cyclase" evidence="18">
    <location>
        <begin position="913"/>
        <end position="1042"/>
    </location>
</feature>
<accession>A0ABM4B0G6</accession>
<dbReference type="Pfam" id="PF00211">
    <property type="entry name" value="Guanylate_cyc"/>
    <property type="match status" value="1"/>
</dbReference>
<evidence type="ECO:0000313" key="19">
    <source>
        <dbReference type="Proteomes" id="UP001652626"/>
    </source>
</evidence>
<organism evidence="19 20">
    <name type="scientific">Vanessa tameamea</name>
    <name type="common">Kamehameha butterfly</name>
    <dbReference type="NCBI Taxonomy" id="334116"/>
    <lineage>
        <taxon>Eukaryota</taxon>
        <taxon>Metazoa</taxon>
        <taxon>Ecdysozoa</taxon>
        <taxon>Arthropoda</taxon>
        <taxon>Hexapoda</taxon>
        <taxon>Insecta</taxon>
        <taxon>Pterygota</taxon>
        <taxon>Neoptera</taxon>
        <taxon>Endopterygota</taxon>
        <taxon>Lepidoptera</taxon>
        <taxon>Glossata</taxon>
        <taxon>Ditrysia</taxon>
        <taxon>Papilionoidea</taxon>
        <taxon>Nymphalidae</taxon>
        <taxon>Nymphalinae</taxon>
        <taxon>Vanessa</taxon>
    </lineage>
</organism>
<evidence type="ECO:0000259" key="18">
    <source>
        <dbReference type="PROSITE" id="PS50125"/>
    </source>
</evidence>
<dbReference type="SUPFAM" id="SSF55073">
    <property type="entry name" value="Nucleotide cyclase"/>
    <property type="match status" value="1"/>
</dbReference>
<evidence type="ECO:0000256" key="15">
    <source>
        <dbReference type="SAM" id="Phobius"/>
    </source>
</evidence>
<dbReference type="RefSeq" id="XP_064077049.1">
    <property type="nucleotide sequence ID" value="XM_064220979.1"/>
</dbReference>
<dbReference type="Gene3D" id="3.30.70.1230">
    <property type="entry name" value="Nucleotide cyclase"/>
    <property type="match status" value="1"/>
</dbReference>
<dbReference type="InterPro" id="IPR018297">
    <property type="entry name" value="A/G_cyclase_CS"/>
</dbReference>
<keyword evidence="13" id="KW-0175">Coiled coil</keyword>
<dbReference type="Gene3D" id="1.10.510.10">
    <property type="entry name" value="Transferase(Phosphotransferase) domain 1"/>
    <property type="match status" value="1"/>
</dbReference>
<evidence type="ECO:0000256" key="16">
    <source>
        <dbReference type="SAM" id="SignalP"/>
    </source>
</evidence>
<evidence type="ECO:0000256" key="13">
    <source>
        <dbReference type="SAM" id="Coils"/>
    </source>
</evidence>
<evidence type="ECO:0000313" key="20">
    <source>
        <dbReference type="RefSeq" id="XP_064077049.1"/>
    </source>
</evidence>
<comment type="catalytic activity">
    <reaction evidence="1 12">
        <text>GTP = 3',5'-cyclic GMP + diphosphate</text>
        <dbReference type="Rhea" id="RHEA:13665"/>
        <dbReference type="ChEBI" id="CHEBI:33019"/>
        <dbReference type="ChEBI" id="CHEBI:37565"/>
        <dbReference type="ChEBI" id="CHEBI:57746"/>
        <dbReference type="EC" id="4.6.1.2"/>
    </reaction>
</comment>
<feature type="compositionally biased region" description="Basic and acidic residues" evidence="14">
    <location>
        <begin position="1249"/>
        <end position="1260"/>
    </location>
</feature>
<feature type="region of interest" description="Disordered" evidence="14">
    <location>
        <begin position="560"/>
        <end position="583"/>
    </location>
</feature>
<feature type="compositionally biased region" description="Basic and acidic residues" evidence="14">
    <location>
        <begin position="562"/>
        <end position="573"/>
    </location>
</feature>
<feature type="region of interest" description="Disordered" evidence="14">
    <location>
        <begin position="1230"/>
        <end position="1260"/>
    </location>
</feature>
<feature type="domain" description="Protein kinase" evidence="17">
    <location>
        <begin position="569"/>
        <end position="843"/>
    </location>
</feature>
<comment type="similarity">
    <text evidence="11">Belongs to the adenylyl cyclase class-4/guanylyl cyclase family.</text>
</comment>
<dbReference type="InterPro" id="IPR011009">
    <property type="entry name" value="Kinase-like_dom_sf"/>
</dbReference>
<reference evidence="20 21" key="1">
    <citation type="submission" date="2025-05" db="UniProtKB">
        <authorList>
            <consortium name="RefSeq"/>
        </authorList>
    </citation>
    <scope>IDENTIFICATION</scope>
    <source>
        <tissue evidence="20 21">Whole body</tissue>
    </source>
</reference>
<evidence type="ECO:0000256" key="8">
    <source>
        <dbReference type="ARBA" id="ARBA00023180"/>
    </source>
</evidence>
<evidence type="ECO:0000256" key="3">
    <source>
        <dbReference type="ARBA" id="ARBA00012202"/>
    </source>
</evidence>
<keyword evidence="8" id="KW-0325">Glycoprotein</keyword>
<dbReference type="RefSeq" id="XP_064077050.1">
    <property type="nucleotide sequence ID" value="XM_064220980.1"/>
</dbReference>
<dbReference type="InterPro" id="IPR001054">
    <property type="entry name" value="A/G_cyclase"/>
</dbReference>
<evidence type="ECO:0000256" key="12">
    <source>
        <dbReference type="RuleBase" id="RU003431"/>
    </source>
</evidence>
<dbReference type="InterPro" id="IPR000719">
    <property type="entry name" value="Prot_kinase_dom"/>
</dbReference>
<dbReference type="SUPFAM" id="SSF56112">
    <property type="entry name" value="Protein kinase-like (PK-like)"/>
    <property type="match status" value="1"/>
</dbReference>
<evidence type="ECO:0000256" key="4">
    <source>
        <dbReference type="ARBA" id="ARBA00022692"/>
    </source>
</evidence>
<protein>
    <recommendedName>
        <fullName evidence="3 12">Guanylate cyclase</fullName>
        <ecNumber evidence="3 12">4.6.1.2</ecNumber>
    </recommendedName>
</protein>
<evidence type="ECO:0000256" key="6">
    <source>
        <dbReference type="ARBA" id="ARBA00022989"/>
    </source>
</evidence>
<evidence type="ECO:0000256" key="5">
    <source>
        <dbReference type="ARBA" id="ARBA00022741"/>
    </source>
</evidence>
<keyword evidence="16" id="KW-0732">Signal</keyword>
<evidence type="ECO:0000256" key="14">
    <source>
        <dbReference type="SAM" id="MobiDB-lite"/>
    </source>
</evidence>
<evidence type="ECO:0000256" key="10">
    <source>
        <dbReference type="ARBA" id="ARBA00023293"/>
    </source>
</evidence>
<gene>
    <name evidence="20 21" type="primary">LOC113392582</name>
</gene>
<evidence type="ECO:0000256" key="2">
    <source>
        <dbReference type="ARBA" id="ARBA00004167"/>
    </source>
</evidence>
<dbReference type="InterPro" id="IPR001245">
    <property type="entry name" value="Ser-Thr/Tyr_kinase_cat_dom"/>
</dbReference>
<sequence length="1260" mass="141504">MRVRPPLSLLLVTVAAVAVISAVPFHVPESTPASLLLVAQSACQMDDPSLFSQKSLERYAATITRYSNISHPYHLLNYEETCGINWETKVTRRALTTLGAGGGVVISGRPGTAVCNSVSLAARALHRPQPSKCSETHARGAVVVQLAVDLHWRRALMLPTSVVNECAVAQQEVETALIAAGVLVKHVHTKAEDSALRPHVIILCDLSINDLKMVEKFNDTEILILRVDDSRTFKVSDSTDKIIHKKDQTILKKLSPPTAKTIFTEYLSDYFEPSQKTISPRPITYNSNELYSLPAKVIKTLKRNVPHSTIHEEKLNSLNFTTISRSKFNNSLPLKMENLGSRQKRDTEDVHSDYIDTFLKSLNLAINDRLLVLTDDFTEVRSTGQDLYREVLEATLSHLEAERVKLQYSTNEFFLYKSELLNRSIIWRRVATLTTLSERSVVSSNEWTTKVVVDLPGDLELKIWSRTRKQEVEELKIMNRMEITQLTVVMLCVACILFGALALGAFYVRRSSIRHMPRRPRAVPILASADFQFPADERRRVGEGMETMLSWLQQFHEFSGSEPERPDLLKRPEPLAQSAPSSTCSVTRLAPDNRTRYKGDPVHMKYLPASTLELRRKTIDILLVMQSLRHENLNPFIGCLTEIRPALVFEACGRGSLEDVLVADDIRLDWTFRLSLLTDLVRGMRYLHTSPLRLHARLSSRNCVVDSRWVLRVTDYGLPSFTSAQSLPYPPRSARDLLWTAPEILRETSSATVPGGTQAGDVFSFAIIMQEVLVRGEPYCMLSLTPEEIVDKLIHAPPLIRPSVSMSAAPPEAVSVMRQCWSEQPDLRPDFIRLYEVFRHMHRGRKVNIVDSMFEMLEKYSNNLEELIKDRTEQLDMEKKKTEQLLNRMLPRSVAERLMLGLRVEPEEFEEVSIYFSDIVGFTSLAARSTPVQVVDLLNDLYTTFDAAIEQYRVYKVETIGDAYMVVGGLPIRCIDHAENVATMALHLLHLAGRFRIRHLPVTPLHLRIGLHTGACCAGVVGLTMPRYCLFGDTVNTASRMESTGAAWRIQVSTTTAERLVAAGGYRLRSRGLTQIKGKGAMHTYWLLGKEGFDKSLPTPPPLESEEVLFEAEVENDIETSDQSIDKKPSVGQFVERQRSDPSPTVDKFSWQRSGAVSAESSPPPPSLPRCRYLRSSVSTVASLLDTPRLSDRWASSGARTLRRQWSLERGDALAAAAAETPAATVAPVEPLALRAPPTRPPLARYRTRRDTSTLDVSDR</sequence>
<dbReference type="PROSITE" id="PS00452">
    <property type="entry name" value="GUANYLATE_CYCLASE_1"/>
    <property type="match status" value="1"/>
</dbReference>
<proteinExistence type="inferred from homology"/>
<keyword evidence="6 15" id="KW-1133">Transmembrane helix</keyword>
<dbReference type="InterPro" id="IPR050401">
    <property type="entry name" value="Cyclic_nucleotide_synthase"/>
</dbReference>
<dbReference type="Gene3D" id="6.10.250.780">
    <property type="match status" value="1"/>
</dbReference>
<dbReference type="EC" id="4.6.1.2" evidence="3 12"/>
<evidence type="ECO:0000256" key="1">
    <source>
        <dbReference type="ARBA" id="ARBA00001436"/>
    </source>
</evidence>
<name>A0ABM4B0G6_VANTA</name>
<feature type="transmembrane region" description="Helical" evidence="15">
    <location>
        <begin position="486"/>
        <end position="508"/>
    </location>
</feature>
<dbReference type="GeneID" id="113392582"/>
<keyword evidence="9 11" id="KW-0456">Lyase</keyword>
<dbReference type="PANTHER" id="PTHR11920:SF462">
    <property type="entry name" value="GUANYLATE CYCLASE"/>
    <property type="match status" value="1"/>
</dbReference>
<feature type="signal peptide" evidence="16">
    <location>
        <begin position="1"/>
        <end position="22"/>
    </location>
</feature>
<keyword evidence="10 12" id="KW-0141">cGMP biosynthesis</keyword>
<keyword evidence="7 15" id="KW-0472">Membrane</keyword>
<evidence type="ECO:0000313" key="21">
    <source>
        <dbReference type="RefSeq" id="XP_064077050.1"/>
    </source>
</evidence>
<feature type="region of interest" description="Disordered" evidence="14">
    <location>
        <begin position="1117"/>
        <end position="1170"/>
    </location>
</feature>
<dbReference type="SMART" id="SM00044">
    <property type="entry name" value="CYCc"/>
    <property type="match status" value="1"/>
</dbReference>
<dbReference type="Proteomes" id="UP001652626">
    <property type="component" value="Chromosome 5"/>
</dbReference>
<dbReference type="InterPro" id="IPR029787">
    <property type="entry name" value="Nucleotide_cyclase"/>
</dbReference>
<keyword evidence="5" id="KW-0547">Nucleotide-binding</keyword>
<evidence type="ECO:0000256" key="9">
    <source>
        <dbReference type="ARBA" id="ARBA00023239"/>
    </source>
</evidence>
<dbReference type="PANTHER" id="PTHR11920">
    <property type="entry name" value="GUANYLYL CYCLASE"/>
    <property type="match status" value="1"/>
</dbReference>
<dbReference type="PROSITE" id="PS50011">
    <property type="entry name" value="PROTEIN_KINASE_DOM"/>
    <property type="match status" value="1"/>
</dbReference>
<dbReference type="CDD" id="cd07302">
    <property type="entry name" value="CHD"/>
    <property type="match status" value="1"/>
</dbReference>
<dbReference type="Pfam" id="PF07714">
    <property type="entry name" value="PK_Tyr_Ser-Thr"/>
    <property type="match status" value="1"/>
</dbReference>
<evidence type="ECO:0000259" key="17">
    <source>
        <dbReference type="PROSITE" id="PS50011"/>
    </source>
</evidence>
<dbReference type="PROSITE" id="PS50125">
    <property type="entry name" value="GUANYLATE_CYCLASE_2"/>
    <property type="match status" value="1"/>
</dbReference>
<evidence type="ECO:0000256" key="7">
    <source>
        <dbReference type="ARBA" id="ARBA00023136"/>
    </source>
</evidence>
<feature type="coiled-coil region" evidence="13">
    <location>
        <begin position="850"/>
        <end position="881"/>
    </location>
</feature>
<feature type="chain" id="PRO_5045025794" description="Guanylate cyclase" evidence="16">
    <location>
        <begin position="23"/>
        <end position="1260"/>
    </location>
</feature>
<feature type="compositionally biased region" description="Low complexity" evidence="14">
    <location>
        <begin position="1230"/>
        <end position="1245"/>
    </location>
</feature>
<comment type="subcellular location">
    <subcellularLocation>
        <location evidence="2">Membrane</location>
        <topology evidence="2">Single-pass membrane protein</topology>
    </subcellularLocation>
</comment>
<keyword evidence="19" id="KW-1185">Reference proteome</keyword>